<keyword evidence="1" id="KW-0472">Membrane</keyword>
<feature type="transmembrane region" description="Helical" evidence="1">
    <location>
        <begin position="79"/>
        <end position="100"/>
    </location>
</feature>
<name>A0AA41S8V8_PAPNU</name>
<evidence type="ECO:0000313" key="2">
    <source>
        <dbReference type="EMBL" id="MCL7029528.1"/>
    </source>
</evidence>
<proteinExistence type="predicted"/>
<evidence type="ECO:0000313" key="3">
    <source>
        <dbReference type="Proteomes" id="UP001177140"/>
    </source>
</evidence>
<keyword evidence="1" id="KW-0812">Transmembrane</keyword>
<evidence type="ECO:0000256" key="1">
    <source>
        <dbReference type="SAM" id="Phobius"/>
    </source>
</evidence>
<keyword evidence="1" id="KW-1133">Transmembrane helix</keyword>
<sequence length="110" mass="12588">MANRLRGFAKMLSTAKNSTCKERRMFSSGAESNAKGVYLSERMKEIYGDMDYRTLTSAQKDKIVQRHVNRELNIEFMKALSTGAAIGLAINFAFGLWPFHRKDLFWGDED</sequence>
<gene>
    <name evidence="2" type="ORF">MKW94_000397</name>
</gene>
<organism evidence="2 3">
    <name type="scientific">Papaver nudicaule</name>
    <name type="common">Iceland poppy</name>
    <dbReference type="NCBI Taxonomy" id="74823"/>
    <lineage>
        <taxon>Eukaryota</taxon>
        <taxon>Viridiplantae</taxon>
        <taxon>Streptophyta</taxon>
        <taxon>Embryophyta</taxon>
        <taxon>Tracheophyta</taxon>
        <taxon>Spermatophyta</taxon>
        <taxon>Magnoliopsida</taxon>
        <taxon>Ranunculales</taxon>
        <taxon>Papaveraceae</taxon>
        <taxon>Papaveroideae</taxon>
        <taxon>Papaver</taxon>
    </lineage>
</organism>
<dbReference type="AlphaFoldDB" id="A0AA41S8V8"/>
<protein>
    <submittedName>
        <fullName evidence="2">Uncharacterized protein</fullName>
    </submittedName>
</protein>
<reference evidence="2" key="1">
    <citation type="submission" date="2022-03" db="EMBL/GenBank/DDBJ databases">
        <title>A functionally conserved STORR gene fusion in Papaver species that diverged 16.8 million years ago.</title>
        <authorList>
            <person name="Catania T."/>
        </authorList>
    </citation>
    <scope>NUCLEOTIDE SEQUENCE</scope>
    <source>
        <strain evidence="2">S-191538</strain>
    </source>
</reference>
<dbReference type="EMBL" id="JAJJMA010091283">
    <property type="protein sequence ID" value="MCL7029528.1"/>
    <property type="molecule type" value="Genomic_DNA"/>
</dbReference>
<accession>A0AA41S8V8</accession>
<dbReference type="Proteomes" id="UP001177140">
    <property type="component" value="Unassembled WGS sequence"/>
</dbReference>
<comment type="caution">
    <text evidence="2">The sequence shown here is derived from an EMBL/GenBank/DDBJ whole genome shotgun (WGS) entry which is preliminary data.</text>
</comment>
<keyword evidence="3" id="KW-1185">Reference proteome</keyword>